<dbReference type="PROSITE" id="PS51679">
    <property type="entry name" value="SAM_MT_C5"/>
    <property type="match status" value="1"/>
</dbReference>
<dbReference type="GO" id="GO:0009307">
    <property type="term" value="P:DNA restriction-modification system"/>
    <property type="evidence" value="ECO:0007669"/>
    <property type="project" value="UniProtKB-KW"/>
</dbReference>
<sequence length="561" mass="61079">MKRIFSAVHLFGGIGGGSLGFSGARGELLGKVGRFRTLCSIDVDPVANRNYERITGGRAVQMDLFSRSQYIKFHGYKPPDDWREVRGIDILEACGECPDAVFLSPPCKGFSGLLPEEAAQSPKYQALNELTVRSVKLTLEAFASDLPALILIENVPRIVTRGKKLLAEIEMLLKAAGYAINRESHCCGEIGGLGQRRKRFLLIARNIEKLGAFVYRPEKKRLKTIGEILDRLPLPGDIVAGGANHRLPKLEWKTWVKLALIPAGKDWRYLNTLDYSKYRISYHPRGAGAFGVQDWNEPAKSVIGNTKINGSNGAAAVADQRLHLRNGKANLYRVHRIDQPASCVTGAVGPSNGAVCISDPKLKERASRHPGVMHVVCSEEPSPCVTGTRFGSGALAVADPNLPTQLQAADLHMGCKPRSGTMGVQDWEDSSVTITGSMDVHAGAAAVADPRIPRDNEKGVFYIIAEDGTIHRPLTTFELAMIQSFPQRLPDGTPFEIVGCRDSKAREYIGNAVPPEAAKAIGEVMLVSLMASSIGYYDVSDTDIWVMPDIGTGYTEHELVH</sequence>
<dbReference type="RefSeq" id="WP_063183194.1">
    <property type="nucleotide sequence ID" value="NZ_LQRA01000057.1"/>
</dbReference>
<protein>
    <submittedName>
        <fullName evidence="5">DNA methyltransferase</fullName>
    </submittedName>
</protein>
<dbReference type="AlphaFoldDB" id="A0A161S1U1"/>
<dbReference type="InterPro" id="IPR001525">
    <property type="entry name" value="C5_MeTfrase"/>
</dbReference>
<keyword evidence="2 4" id="KW-0808">Transferase</keyword>
<evidence type="ECO:0000256" key="1">
    <source>
        <dbReference type="ARBA" id="ARBA00022603"/>
    </source>
</evidence>
<dbReference type="PRINTS" id="PR00105">
    <property type="entry name" value="C5METTRFRASE"/>
</dbReference>
<organism evidence="5 6">
    <name type="scientific">Paenibacillus elgii</name>
    <dbReference type="NCBI Taxonomy" id="189691"/>
    <lineage>
        <taxon>Bacteria</taxon>
        <taxon>Bacillati</taxon>
        <taxon>Bacillota</taxon>
        <taxon>Bacilli</taxon>
        <taxon>Bacillales</taxon>
        <taxon>Paenibacillaceae</taxon>
        <taxon>Paenibacillus</taxon>
    </lineage>
</organism>
<comment type="similarity">
    <text evidence="4">Belongs to the class I-like SAM-binding methyltransferase superfamily. C5-methyltransferase family.</text>
</comment>
<dbReference type="OrthoDB" id="9813719at2"/>
<name>A0A161S1U1_9BACL</name>
<dbReference type="Gene3D" id="3.40.50.150">
    <property type="entry name" value="Vaccinia Virus protein VP39"/>
    <property type="match status" value="1"/>
</dbReference>
<dbReference type="Gene3D" id="3.90.120.10">
    <property type="entry name" value="DNA Methylase, subunit A, domain 2"/>
    <property type="match status" value="1"/>
</dbReference>
<dbReference type="GO" id="GO:0008168">
    <property type="term" value="F:methyltransferase activity"/>
    <property type="evidence" value="ECO:0007669"/>
    <property type="project" value="UniProtKB-KW"/>
</dbReference>
<accession>A0A161S1U1</accession>
<evidence type="ECO:0000256" key="2">
    <source>
        <dbReference type="ARBA" id="ARBA00022679"/>
    </source>
</evidence>
<dbReference type="SUPFAM" id="SSF53335">
    <property type="entry name" value="S-adenosyl-L-methionine-dependent methyltransferases"/>
    <property type="match status" value="1"/>
</dbReference>
<dbReference type="GO" id="GO:0032259">
    <property type="term" value="P:methylation"/>
    <property type="evidence" value="ECO:0007669"/>
    <property type="project" value="UniProtKB-KW"/>
</dbReference>
<reference evidence="6" key="1">
    <citation type="submission" date="2016-01" db="EMBL/GenBank/DDBJ databases">
        <title>Draft genome of Chromobacterium sp. F49.</title>
        <authorList>
            <person name="Hong K.W."/>
        </authorList>
    </citation>
    <scope>NUCLEOTIDE SEQUENCE [LARGE SCALE GENOMIC DNA]</scope>
    <source>
        <strain evidence="6">M63</strain>
    </source>
</reference>
<evidence type="ECO:0000313" key="5">
    <source>
        <dbReference type="EMBL" id="KZE78224.1"/>
    </source>
</evidence>
<evidence type="ECO:0000256" key="3">
    <source>
        <dbReference type="ARBA" id="ARBA00022747"/>
    </source>
</evidence>
<dbReference type="Proteomes" id="UP000076563">
    <property type="component" value="Unassembled WGS sequence"/>
</dbReference>
<keyword evidence="6" id="KW-1185">Reference proteome</keyword>
<keyword evidence="1 4" id="KW-0489">Methyltransferase</keyword>
<evidence type="ECO:0000256" key="4">
    <source>
        <dbReference type="PROSITE-ProRule" id="PRU01016"/>
    </source>
</evidence>
<dbReference type="EMBL" id="LQRA01000057">
    <property type="protein sequence ID" value="KZE78224.1"/>
    <property type="molecule type" value="Genomic_DNA"/>
</dbReference>
<dbReference type="InterPro" id="IPR029063">
    <property type="entry name" value="SAM-dependent_MTases_sf"/>
</dbReference>
<comment type="caution">
    <text evidence="5">The sequence shown here is derived from an EMBL/GenBank/DDBJ whole genome shotgun (WGS) entry which is preliminary data.</text>
</comment>
<proteinExistence type="inferred from homology"/>
<keyword evidence="4" id="KW-0949">S-adenosyl-L-methionine</keyword>
<keyword evidence="3" id="KW-0680">Restriction system</keyword>
<gene>
    <name evidence="5" type="ORF">AV654_19820</name>
</gene>
<dbReference type="Pfam" id="PF00145">
    <property type="entry name" value="DNA_methylase"/>
    <property type="match status" value="2"/>
</dbReference>
<feature type="active site" evidence="4">
    <location>
        <position position="107"/>
    </location>
</feature>
<evidence type="ECO:0000313" key="6">
    <source>
        <dbReference type="Proteomes" id="UP000076563"/>
    </source>
</evidence>